<dbReference type="EMBL" id="LFWA01000008">
    <property type="protein sequence ID" value="KTW30018.1"/>
    <property type="molecule type" value="Genomic_DNA"/>
</dbReference>
<evidence type="ECO:0000259" key="2">
    <source>
        <dbReference type="PROSITE" id="PS50966"/>
    </source>
</evidence>
<dbReference type="AlphaFoldDB" id="A0A0W4ZNS3"/>
<dbReference type="GO" id="GO:0008270">
    <property type="term" value="F:zinc ion binding"/>
    <property type="evidence" value="ECO:0007669"/>
    <property type="project" value="UniProtKB-KW"/>
</dbReference>
<dbReference type="VEuPathDB" id="FungiDB:T551_01962"/>
<dbReference type="OrthoDB" id="5413281at2759"/>
<keyword evidence="1" id="KW-0863">Zinc-finger</keyword>
<name>A0A0W4ZNS3_PNEJ7</name>
<keyword evidence="1" id="KW-0479">Metal-binding</keyword>
<gene>
    <name evidence="3" type="ORF">T551_01962</name>
</gene>
<dbReference type="GeneID" id="28940480"/>
<evidence type="ECO:0000313" key="4">
    <source>
        <dbReference type="Proteomes" id="UP000053447"/>
    </source>
</evidence>
<dbReference type="PROSITE" id="PS50966">
    <property type="entry name" value="ZF_SWIM"/>
    <property type="match status" value="1"/>
</dbReference>
<dbReference type="InterPro" id="IPR007527">
    <property type="entry name" value="Znf_SWIM"/>
</dbReference>
<comment type="caution">
    <text evidence="3">The sequence shown here is derived from an EMBL/GenBank/DDBJ whole genome shotgun (WGS) entry which is preliminary data.</text>
</comment>
<sequence length="185" mass="21557">MENLSIETVIEMLLDRFSSTELMENTSVPDRGVAISLYCLFKDTFLLALDLIDKKRIVACHWEPTIDQQLQCLRRIYYVFDAIDDQGATDTFKENQKHQYEVRTSAWHCSCPEFAFSAFNNDHDITWDRGIIIPGSFWGGYILGHPIPVCKHLLACVLIERGFWIRRKILEKPISKEELILRSMQ</sequence>
<keyword evidence="1" id="KW-0862">Zinc</keyword>
<dbReference type="Proteomes" id="UP000053447">
    <property type="component" value="Unassembled WGS sequence"/>
</dbReference>
<proteinExistence type="predicted"/>
<evidence type="ECO:0000256" key="1">
    <source>
        <dbReference type="PROSITE-ProRule" id="PRU00325"/>
    </source>
</evidence>
<accession>A0A0W4ZNS3</accession>
<organism evidence="3 4">
    <name type="scientific">Pneumocystis jirovecii (strain RU7)</name>
    <name type="common">Human pneumocystis pneumonia agent</name>
    <dbReference type="NCBI Taxonomy" id="1408657"/>
    <lineage>
        <taxon>Eukaryota</taxon>
        <taxon>Fungi</taxon>
        <taxon>Dikarya</taxon>
        <taxon>Ascomycota</taxon>
        <taxon>Taphrinomycotina</taxon>
        <taxon>Pneumocystomycetes</taxon>
        <taxon>Pneumocystaceae</taxon>
        <taxon>Pneumocystis</taxon>
    </lineage>
</organism>
<reference evidence="4" key="1">
    <citation type="journal article" date="2016" name="Nat. Commun.">
        <title>Genome analysis of three Pneumocystis species reveals adaptation mechanisms to life exclusively in mammalian hosts.</title>
        <authorList>
            <person name="Ma L."/>
            <person name="Chen Z."/>
            <person name="Huang D.W."/>
            <person name="Kutty G."/>
            <person name="Ishihara M."/>
            <person name="Wang H."/>
            <person name="Abouelleil A."/>
            <person name="Bishop L."/>
            <person name="Davey E."/>
            <person name="Deng R."/>
            <person name="Deng X."/>
            <person name="Fan L."/>
            <person name="Fantoni G."/>
            <person name="Fitzgerald M."/>
            <person name="Gogineni E."/>
            <person name="Goldberg J.M."/>
            <person name="Handley G."/>
            <person name="Hu X."/>
            <person name="Huber C."/>
            <person name="Jiao X."/>
            <person name="Jones K."/>
            <person name="Levin J.Z."/>
            <person name="Liu Y."/>
            <person name="Macdonald P."/>
            <person name="Melnikov A."/>
            <person name="Raley C."/>
            <person name="Sassi M."/>
            <person name="Sherman B.T."/>
            <person name="Song X."/>
            <person name="Sykes S."/>
            <person name="Tran B."/>
            <person name="Walsh L."/>
            <person name="Xia Y."/>
            <person name="Yang J."/>
            <person name="Young S."/>
            <person name="Zeng Q."/>
            <person name="Zheng X."/>
            <person name="Stephens R."/>
            <person name="Nusbaum C."/>
            <person name="Birren B.W."/>
            <person name="Azadi P."/>
            <person name="Lempicki R.A."/>
            <person name="Cuomo C.A."/>
            <person name="Kovacs J.A."/>
        </authorList>
    </citation>
    <scope>NUCLEOTIDE SEQUENCE [LARGE SCALE GENOMIC DNA]</scope>
    <source>
        <strain evidence="4">RU7</strain>
    </source>
</reference>
<keyword evidence="4" id="KW-1185">Reference proteome</keyword>
<evidence type="ECO:0000313" key="3">
    <source>
        <dbReference type="EMBL" id="KTW30018.1"/>
    </source>
</evidence>
<feature type="domain" description="SWIM-type" evidence="2">
    <location>
        <begin position="100"/>
        <end position="161"/>
    </location>
</feature>
<dbReference type="STRING" id="1408657.A0A0W4ZNS3"/>
<protein>
    <recommendedName>
        <fullName evidence="2">SWIM-type domain-containing protein</fullName>
    </recommendedName>
</protein>
<dbReference type="RefSeq" id="XP_018229579.1">
    <property type="nucleotide sequence ID" value="XM_018374225.1"/>
</dbReference>